<dbReference type="Gene3D" id="3.30.460.40">
    <property type="match status" value="1"/>
</dbReference>
<name>A0A6J6H6D0_9ZZZZ</name>
<organism evidence="1">
    <name type="scientific">freshwater metagenome</name>
    <dbReference type="NCBI Taxonomy" id="449393"/>
    <lineage>
        <taxon>unclassified sequences</taxon>
        <taxon>metagenomes</taxon>
        <taxon>ecological metagenomes</taxon>
    </lineage>
</organism>
<evidence type="ECO:0000313" key="1">
    <source>
        <dbReference type="EMBL" id="CAB4607329.1"/>
    </source>
</evidence>
<accession>A0A6J6H6D0</accession>
<proteinExistence type="predicted"/>
<sequence length="148" mass="16518">MNLNQDFQEFIELFISHNVRFMIVGGYAVAAHGHPRYTKDLDVWVWADPKNADRVVSALAEFGFGELGLTAGDFLRPDSVVQLGHEPQRIDILTFATGLDFAEAFKNHVLISVGDVQVPFVSVDDLRTNKLATGRLQDLADAEFLEKK</sequence>
<dbReference type="SUPFAM" id="SSF81301">
    <property type="entry name" value="Nucleotidyltransferase"/>
    <property type="match status" value="1"/>
</dbReference>
<protein>
    <submittedName>
        <fullName evidence="1">Unannotated protein</fullName>
    </submittedName>
</protein>
<dbReference type="AlphaFoldDB" id="A0A6J6H6D0"/>
<dbReference type="EMBL" id="CAEZUN010000136">
    <property type="protein sequence ID" value="CAB4607329.1"/>
    <property type="molecule type" value="Genomic_DNA"/>
</dbReference>
<dbReference type="InterPro" id="IPR043519">
    <property type="entry name" value="NT_sf"/>
</dbReference>
<reference evidence="1" key="1">
    <citation type="submission" date="2020-05" db="EMBL/GenBank/DDBJ databases">
        <authorList>
            <person name="Chiriac C."/>
            <person name="Salcher M."/>
            <person name="Ghai R."/>
            <person name="Kavagutti S V."/>
        </authorList>
    </citation>
    <scope>NUCLEOTIDE SEQUENCE</scope>
</reference>
<gene>
    <name evidence="1" type="ORF">UFOPK1826_01059</name>
</gene>